<evidence type="ECO:0000313" key="3">
    <source>
        <dbReference type="Proteomes" id="UP001642484"/>
    </source>
</evidence>
<feature type="non-terminal residue" evidence="2">
    <location>
        <position position="1"/>
    </location>
</feature>
<proteinExistence type="predicted"/>
<evidence type="ECO:0000313" key="2">
    <source>
        <dbReference type="EMBL" id="CAK9034637.1"/>
    </source>
</evidence>
<name>A0ABP0L791_9DINO</name>
<accession>A0ABP0L791</accession>
<keyword evidence="3" id="KW-1185">Reference proteome</keyword>
<protein>
    <submittedName>
        <fullName evidence="2">Uncharacterized protein</fullName>
    </submittedName>
</protein>
<evidence type="ECO:0000256" key="1">
    <source>
        <dbReference type="SAM" id="MobiDB-lite"/>
    </source>
</evidence>
<organism evidence="2 3">
    <name type="scientific">Durusdinium trenchii</name>
    <dbReference type="NCBI Taxonomy" id="1381693"/>
    <lineage>
        <taxon>Eukaryota</taxon>
        <taxon>Sar</taxon>
        <taxon>Alveolata</taxon>
        <taxon>Dinophyceae</taxon>
        <taxon>Suessiales</taxon>
        <taxon>Symbiodiniaceae</taxon>
        <taxon>Durusdinium</taxon>
    </lineage>
</organism>
<gene>
    <name evidence="2" type="ORF">CCMP2556_LOCUS19584</name>
</gene>
<feature type="region of interest" description="Disordered" evidence="1">
    <location>
        <begin position="1"/>
        <end position="25"/>
    </location>
</feature>
<comment type="caution">
    <text evidence="2">The sequence shown here is derived from an EMBL/GenBank/DDBJ whole genome shotgun (WGS) entry which is preliminary data.</text>
</comment>
<sequence length="561" mass="64699">FRAFSDVQTESTDMPQALPCPESSTTKSELQREWIKLKAWSTQNYAAHDKETRKLIEMAKYVADMNAANYMMSNRQKLCLIMLVDGESWRAHSKQVFQYQAGAWQMVDGLKVDVWDIFLALEGLFLSVAEVVEADDQAPSVSWTWSGIEKHVDMLLRDPRSAHLGGLAQKAKESSDHLRKVTGNKTWQASWLRRVADMLASFRVQWDNSRAHNISKLFLLQWESPMPRSQGVCFTDIYLDCTWSIQEKRPSNNCYLSVPYPFHYESLVAADPKLDLSYYKNQLRLFLESLYFENEHVFQAPTAKMLFEVGKGGDGKGMEAYLERGLLGDEQSSTLDCGVFLDRQEFRKSGHFAWNKANVRVQEMDHHARFVADLWKRFVADEEIDVRVNYGFTSKRRFGDSMKVQELNYENIPIIEEARDATKACQQIRRRIICLRMGKATFVVDPALVDHTKGIYLLIPQDELVPFLSHPLTSAIYFRDWCLPFFRENSLVDCVQMLSDLKAVHTDLERDTDWLASRLSGSSKGPPGDEHCNRCESEGIIQRVHEQTPMKPIIKEYLLQK</sequence>
<feature type="non-terminal residue" evidence="2">
    <location>
        <position position="561"/>
    </location>
</feature>
<reference evidence="2 3" key="1">
    <citation type="submission" date="2024-02" db="EMBL/GenBank/DDBJ databases">
        <authorList>
            <person name="Chen Y."/>
            <person name="Shah S."/>
            <person name="Dougan E. K."/>
            <person name="Thang M."/>
            <person name="Chan C."/>
        </authorList>
    </citation>
    <scope>NUCLEOTIDE SEQUENCE [LARGE SCALE GENOMIC DNA]</scope>
</reference>
<feature type="compositionally biased region" description="Polar residues" evidence="1">
    <location>
        <begin position="1"/>
        <end position="14"/>
    </location>
</feature>
<dbReference type="EMBL" id="CAXAMN010011218">
    <property type="protein sequence ID" value="CAK9034637.1"/>
    <property type="molecule type" value="Genomic_DNA"/>
</dbReference>
<dbReference type="Proteomes" id="UP001642484">
    <property type="component" value="Unassembled WGS sequence"/>
</dbReference>